<reference evidence="1" key="1">
    <citation type="submission" date="2021-04" db="EMBL/GenBank/DDBJ databases">
        <authorList>
            <consortium name="Molecular Ecology Group"/>
        </authorList>
    </citation>
    <scope>NUCLEOTIDE SEQUENCE</scope>
</reference>
<protein>
    <recommendedName>
        <fullName evidence="3">EGF-like domain-containing protein</fullName>
    </recommendedName>
</protein>
<evidence type="ECO:0000313" key="2">
    <source>
        <dbReference type="Proteomes" id="UP000678393"/>
    </source>
</evidence>
<feature type="non-terminal residue" evidence="1">
    <location>
        <position position="1"/>
    </location>
</feature>
<organism evidence="1 2">
    <name type="scientific">Candidula unifasciata</name>
    <dbReference type="NCBI Taxonomy" id="100452"/>
    <lineage>
        <taxon>Eukaryota</taxon>
        <taxon>Metazoa</taxon>
        <taxon>Spiralia</taxon>
        <taxon>Lophotrochozoa</taxon>
        <taxon>Mollusca</taxon>
        <taxon>Gastropoda</taxon>
        <taxon>Heterobranchia</taxon>
        <taxon>Euthyneura</taxon>
        <taxon>Panpulmonata</taxon>
        <taxon>Eupulmonata</taxon>
        <taxon>Stylommatophora</taxon>
        <taxon>Helicina</taxon>
        <taxon>Helicoidea</taxon>
        <taxon>Geomitridae</taxon>
        <taxon>Candidula</taxon>
    </lineage>
</organism>
<comment type="caution">
    <text evidence="1">The sequence shown here is derived from an EMBL/GenBank/DDBJ whole genome shotgun (WGS) entry which is preliminary data.</text>
</comment>
<feature type="non-terminal residue" evidence="1">
    <location>
        <position position="157"/>
    </location>
</feature>
<dbReference type="OrthoDB" id="6158071at2759"/>
<gene>
    <name evidence="1" type="ORF">CUNI_LOCUS406</name>
</gene>
<keyword evidence="2" id="KW-1185">Reference proteome</keyword>
<dbReference type="Proteomes" id="UP000678393">
    <property type="component" value="Unassembled WGS sequence"/>
</dbReference>
<name>A0A8S3YEK3_9EUPU</name>
<evidence type="ECO:0008006" key="3">
    <source>
        <dbReference type="Google" id="ProtNLM"/>
    </source>
</evidence>
<dbReference type="EMBL" id="CAJHNH020000046">
    <property type="protein sequence ID" value="CAG5114848.1"/>
    <property type="molecule type" value="Genomic_DNA"/>
</dbReference>
<accession>A0A8S3YEK3</accession>
<evidence type="ECO:0000313" key="1">
    <source>
        <dbReference type="EMBL" id="CAG5114848.1"/>
    </source>
</evidence>
<sequence>ICEKGWFGLNCKLKCRCQNYSCNNEGRCTNSLTCQRGWFGPSCQYVDLAFNMSDNPLVTDGNDSTCLTPGSTSNVTLNMFTAWPFTWLRVHVKIENVVNNLSVGFMNNSVPVACTNLKAYEVDDKTMDVHCNLTKTFDEVVLVGDAIQYLCSVYISG</sequence>
<proteinExistence type="predicted"/>
<dbReference type="AlphaFoldDB" id="A0A8S3YEK3"/>